<feature type="signal peptide" evidence="1">
    <location>
        <begin position="1"/>
        <end position="22"/>
    </location>
</feature>
<dbReference type="InterPro" id="IPR005493">
    <property type="entry name" value="RraA/RraA-like"/>
</dbReference>
<comment type="caution">
    <text evidence="2">The sequence shown here is derived from an EMBL/GenBank/DDBJ whole genome shotgun (WGS) entry which is preliminary data.</text>
</comment>
<evidence type="ECO:0000313" key="2">
    <source>
        <dbReference type="EMBL" id="MCL6294114.1"/>
    </source>
</evidence>
<gene>
    <name evidence="2" type="ORF">M3P09_03860</name>
</gene>
<name>A0ABT0QB38_9FLAO</name>
<evidence type="ECO:0000256" key="1">
    <source>
        <dbReference type="SAM" id="SignalP"/>
    </source>
</evidence>
<protein>
    <submittedName>
        <fullName evidence="2">RraA family protein</fullName>
    </submittedName>
</protein>
<keyword evidence="1" id="KW-0732">Signal</keyword>
<dbReference type="Proteomes" id="UP001165381">
    <property type="component" value="Unassembled WGS sequence"/>
</dbReference>
<organism evidence="2 3">
    <name type="scientific">Jejuia spongiicola</name>
    <dbReference type="NCBI Taxonomy" id="2942207"/>
    <lineage>
        <taxon>Bacteria</taxon>
        <taxon>Pseudomonadati</taxon>
        <taxon>Bacteroidota</taxon>
        <taxon>Flavobacteriia</taxon>
        <taxon>Flavobacteriales</taxon>
        <taxon>Flavobacteriaceae</taxon>
        <taxon>Jejuia</taxon>
    </lineage>
</organism>
<accession>A0ABT0QB38</accession>
<dbReference type="Pfam" id="PF03737">
    <property type="entry name" value="RraA-like"/>
    <property type="match status" value="1"/>
</dbReference>
<dbReference type="SUPFAM" id="SSF89562">
    <property type="entry name" value="RraA-like"/>
    <property type="match status" value="1"/>
</dbReference>
<proteinExistence type="predicted"/>
<dbReference type="EMBL" id="JAMFLZ010000002">
    <property type="protein sequence ID" value="MCL6294114.1"/>
    <property type="molecule type" value="Genomic_DNA"/>
</dbReference>
<sequence>MKRIKLTTLLGICLLMINISFSQTITREQTIFLTPLWEGERFPDGRPKVSDDILERMKSVAIEEAWGVLRNEGYHNQFEGDWKPLHEDIPIVGRALTAQYMPNRPDVAEQIKKKGKRDGRVGNTNSWPIDMLVTGDVYVADCFGKIVDGTLIGDNLGNAIYAKSKTGVVFNASSRDMEGLSKIEGFNAFVRDWHPSFLTEVMLLSLNTPIRMGAVTVLPGDIVLAKREGVIFIPAHLAEKIVITSEVVRLRDLFGITRLKEGVYSPGQIDNKWTDDIEKDFSKWLNDHIDELPVPKEQIKELLKKRMW</sequence>
<evidence type="ECO:0000313" key="3">
    <source>
        <dbReference type="Proteomes" id="UP001165381"/>
    </source>
</evidence>
<reference evidence="2" key="1">
    <citation type="submission" date="2022-05" db="EMBL/GenBank/DDBJ databases">
        <authorList>
            <person name="Park J.-S."/>
        </authorList>
    </citation>
    <scope>NUCLEOTIDE SEQUENCE</scope>
    <source>
        <strain evidence="2">2012CJ34-3</strain>
    </source>
</reference>
<dbReference type="InterPro" id="IPR036704">
    <property type="entry name" value="RraA/RraA-like_sf"/>
</dbReference>
<dbReference type="Gene3D" id="3.50.30.40">
    <property type="entry name" value="Ribonuclease E inhibitor RraA/RraA-like"/>
    <property type="match status" value="1"/>
</dbReference>
<dbReference type="RefSeq" id="WP_249972104.1">
    <property type="nucleotide sequence ID" value="NZ_JAMFLZ010000002.1"/>
</dbReference>
<keyword evidence="3" id="KW-1185">Reference proteome</keyword>
<feature type="chain" id="PRO_5047059158" evidence="1">
    <location>
        <begin position="23"/>
        <end position="308"/>
    </location>
</feature>